<organism evidence="1 2">
    <name type="scientific">Sphingomonas prati</name>
    <dbReference type="NCBI Taxonomy" id="1843237"/>
    <lineage>
        <taxon>Bacteria</taxon>
        <taxon>Pseudomonadati</taxon>
        <taxon>Pseudomonadota</taxon>
        <taxon>Alphaproteobacteria</taxon>
        <taxon>Sphingomonadales</taxon>
        <taxon>Sphingomonadaceae</taxon>
        <taxon>Sphingomonas</taxon>
    </lineage>
</organism>
<proteinExistence type="predicted"/>
<protein>
    <submittedName>
        <fullName evidence="1">Uncharacterized protein</fullName>
    </submittedName>
</protein>
<dbReference type="RefSeq" id="WP_157176900.1">
    <property type="nucleotide sequence ID" value="NZ_BMJP01000005.1"/>
</dbReference>
<dbReference type="Proteomes" id="UP000546701">
    <property type="component" value="Unassembled WGS sequence"/>
</dbReference>
<comment type="caution">
    <text evidence="1">The sequence shown here is derived from an EMBL/GenBank/DDBJ whole genome shotgun (WGS) entry which is preliminary data.</text>
</comment>
<dbReference type="AlphaFoldDB" id="A0A7W9F2K4"/>
<gene>
    <name evidence="1" type="ORF">FHS99_003110</name>
</gene>
<sequence>MREFTRQAFYDLVWSRPITHVAKDFRLSDVAIHKICRKHGIPTPPLGWWAKKHAGKPVTRTALPEAASVELDRIMIAAAHVGNEPESIATVREEARVRASGQDSGMDAVSSPVVAHSIAALRAAKASEKGLLEISGPGLIHCQIGPGSLERLKLILSRIVAAAAVQGFRLEEGARGAHFAGNHETISIGVTEVVKRVAHTLTPVEQKLQAAWDKKRERQRRGASWDFEMPPVFAQWDYVCTGQLGFEMEAVHVGIGQRPRSTFRDARIQKLENAAEDISVALAVLAVAKREERERRQDDERRRQEEKRIREQPLRDRFIAERRREKLGEVLAEYADLDRLRRLLDGLHTNDSDQMPPRVSNFLVWARAELVSREAALSDAGLDEQFEDARLFGTDDDHSFKSPHWY</sequence>
<evidence type="ECO:0000313" key="1">
    <source>
        <dbReference type="EMBL" id="MBB5730607.1"/>
    </source>
</evidence>
<dbReference type="EMBL" id="JACIJR010000007">
    <property type="protein sequence ID" value="MBB5730607.1"/>
    <property type="molecule type" value="Genomic_DNA"/>
</dbReference>
<accession>A0A7W9F2K4</accession>
<keyword evidence="2" id="KW-1185">Reference proteome</keyword>
<evidence type="ECO:0000313" key="2">
    <source>
        <dbReference type="Proteomes" id="UP000546701"/>
    </source>
</evidence>
<name>A0A7W9F2K4_9SPHN</name>
<reference evidence="1 2" key="1">
    <citation type="submission" date="2020-08" db="EMBL/GenBank/DDBJ databases">
        <title>Genomic Encyclopedia of Type Strains, Phase IV (KMG-IV): sequencing the most valuable type-strain genomes for metagenomic binning, comparative biology and taxonomic classification.</title>
        <authorList>
            <person name="Goeker M."/>
        </authorList>
    </citation>
    <scope>NUCLEOTIDE SEQUENCE [LARGE SCALE GENOMIC DNA]</scope>
    <source>
        <strain evidence="1 2">DSM 103336</strain>
    </source>
</reference>
<dbReference type="OrthoDB" id="9777694at2"/>